<dbReference type="GO" id="GO:0008188">
    <property type="term" value="F:neuropeptide receptor activity"/>
    <property type="evidence" value="ECO:0007669"/>
    <property type="project" value="UniProtKB-ARBA"/>
</dbReference>
<keyword evidence="10" id="KW-0325">Glycoprotein</keyword>
<dbReference type="CDD" id="cd15134">
    <property type="entry name" value="7tmA_capaR"/>
    <property type="match status" value="1"/>
</dbReference>
<comment type="caution">
    <text evidence="16">The sequence shown here is derived from an EMBL/GenBank/DDBJ whole genome shotgun (WGS) entry which is preliminary data.</text>
</comment>
<feature type="transmembrane region" description="Helical" evidence="14">
    <location>
        <begin position="23"/>
        <end position="51"/>
    </location>
</feature>
<dbReference type="PROSITE" id="PS00237">
    <property type="entry name" value="G_PROTEIN_RECEP_F1_1"/>
    <property type="match status" value="1"/>
</dbReference>
<evidence type="ECO:0000256" key="11">
    <source>
        <dbReference type="ARBA" id="ARBA00023224"/>
    </source>
</evidence>
<evidence type="ECO:0000256" key="10">
    <source>
        <dbReference type="ARBA" id="ARBA00023180"/>
    </source>
</evidence>
<feature type="transmembrane region" description="Helical" evidence="14">
    <location>
        <begin position="198"/>
        <end position="220"/>
    </location>
</feature>
<dbReference type="PRINTS" id="PR00237">
    <property type="entry name" value="GPCRRHODOPSN"/>
</dbReference>
<dbReference type="InterPro" id="IPR017452">
    <property type="entry name" value="GPCR_Rhodpsn_7TM"/>
</dbReference>
<feature type="transmembrane region" description="Helical" evidence="14">
    <location>
        <begin position="63"/>
        <end position="81"/>
    </location>
</feature>
<dbReference type="PANTHER" id="PTHR24243">
    <property type="entry name" value="G-PROTEIN COUPLED RECEPTOR"/>
    <property type="match status" value="1"/>
</dbReference>
<comment type="subcellular location">
    <subcellularLocation>
        <location evidence="1">Cell membrane</location>
        <topology evidence="1">Multi-pass membrane protein</topology>
    </subcellularLocation>
</comment>
<name>A0ABD2XCM4_9HYME</name>
<evidence type="ECO:0000256" key="9">
    <source>
        <dbReference type="ARBA" id="ARBA00023170"/>
    </source>
</evidence>
<evidence type="ECO:0000256" key="1">
    <source>
        <dbReference type="ARBA" id="ARBA00004651"/>
    </source>
</evidence>
<dbReference type="InterPro" id="IPR005390">
    <property type="entry name" value="NeuromedU_rcpt"/>
</dbReference>
<dbReference type="Pfam" id="PF00001">
    <property type="entry name" value="7tm_1"/>
    <property type="match status" value="1"/>
</dbReference>
<dbReference type="Proteomes" id="UP001627154">
    <property type="component" value="Unassembled WGS sequence"/>
</dbReference>
<keyword evidence="6 12" id="KW-0297">G-protein coupled receptor</keyword>
<dbReference type="EMBL" id="JBJJXI010000032">
    <property type="protein sequence ID" value="KAL3403177.1"/>
    <property type="molecule type" value="Genomic_DNA"/>
</dbReference>
<feature type="compositionally biased region" description="Low complexity" evidence="13">
    <location>
        <begin position="362"/>
        <end position="373"/>
    </location>
</feature>
<keyword evidence="5 14" id="KW-1133">Transmembrane helix</keyword>
<sequence>MDIHDDVKIESTTTLLQLRRDPLYIVVPVSVAYCVIFFAGLLGNVSTCLVIAKNKSMHTSTNYYLFSLAISDLLLLVSGLPPEIYYMWSNYPYVFGEAFCILQSFAAETAANATVLTITAFSVERYVAICHPFLSHAISNLRRAVRYVIAVWTLALVLAIPQAVQFGLVYQHHEDGSIVAESAICSLKWTFLDHAFEVSTFLLFVVPMIVITVLYILIGVKLRRTSMSMTGTRDDKVEHRYYSVDRGDGRKRCSQKNITRMLVAVVITFFICWAPFHAQRLLAIYAKNYNVKSSEPTIVLPVYRSLTYISGVLYYLSTAINPLLYNIMSNKFRKAFMLMFSKKCRAQVQRNSSNRPQFSIKNYSPYPNGSSSNQQKEACVTMTLSLSDETVPKTTICGQYTTQNDNITLNSYQTTLDR</sequence>
<evidence type="ECO:0000256" key="2">
    <source>
        <dbReference type="ARBA" id="ARBA00010663"/>
    </source>
</evidence>
<organism evidence="16 17">
    <name type="scientific">Trichogramma kaykai</name>
    <dbReference type="NCBI Taxonomy" id="54128"/>
    <lineage>
        <taxon>Eukaryota</taxon>
        <taxon>Metazoa</taxon>
        <taxon>Ecdysozoa</taxon>
        <taxon>Arthropoda</taxon>
        <taxon>Hexapoda</taxon>
        <taxon>Insecta</taxon>
        <taxon>Pterygota</taxon>
        <taxon>Neoptera</taxon>
        <taxon>Endopterygota</taxon>
        <taxon>Hymenoptera</taxon>
        <taxon>Apocrita</taxon>
        <taxon>Proctotrupomorpha</taxon>
        <taxon>Chalcidoidea</taxon>
        <taxon>Trichogrammatidae</taxon>
        <taxon>Trichogramma</taxon>
    </lineage>
</organism>
<dbReference type="SUPFAM" id="SSF81321">
    <property type="entry name" value="Family A G protein-coupled receptor-like"/>
    <property type="match status" value="1"/>
</dbReference>
<gene>
    <name evidence="16" type="ORF">TKK_004290</name>
</gene>
<evidence type="ECO:0000256" key="6">
    <source>
        <dbReference type="ARBA" id="ARBA00023040"/>
    </source>
</evidence>
<keyword evidence="8" id="KW-1015">Disulfide bond</keyword>
<dbReference type="PRINTS" id="PR01565">
    <property type="entry name" value="NEUROMEDINUR"/>
</dbReference>
<evidence type="ECO:0000313" key="17">
    <source>
        <dbReference type="Proteomes" id="UP001627154"/>
    </source>
</evidence>
<reference evidence="16 17" key="1">
    <citation type="journal article" date="2024" name="bioRxiv">
        <title>A reference genome for Trichogramma kaykai: A tiny desert-dwelling parasitoid wasp with competing sex-ratio distorters.</title>
        <authorList>
            <person name="Culotta J."/>
            <person name="Lindsey A.R."/>
        </authorList>
    </citation>
    <scope>NUCLEOTIDE SEQUENCE [LARGE SCALE GENOMIC DNA]</scope>
    <source>
        <strain evidence="16 17">KSX58</strain>
    </source>
</reference>
<evidence type="ECO:0000256" key="12">
    <source>
        <dbReference type="RuleBase" id="RU000688"/>
    </source>
</evidence>
<evidence type="ECO:0000256" key="3">
    <source>
        <dbReference type="ARBA" id="ARBA00022475"/>
    </source>
</evidence>
<feature type="domain" description="G-protein coupled receptors family 1 profile" evidence="15">
    <location>
        <begin position="43"/>
        <end position="325"/>
    </location>
</feature>
<dbReference type="GO" id="GO:0005886">
    <property type="term" value="C:plasma membrane"/>
    <property type="evidence" value="ECO:0007669"/>
    <property type="project" value="UniProtKB-SubCell"/>
</dbReference>
<proteinExistence type="inferred from homology"/>
<keyword evidence="17" id="KW-1185">Reference proteome</keyword>
<feature type="transmembrane region" description="Helical" evidence="14">
    <location>
        <begin position="261"/>
        <end position="286"/>
    </location>
</feature>
<dbReference type="PANTHER" id="PTHR24243:SF208">
    <property type="entry name" value="PYROKININ-1 RECEPTOR"/>
    <property type="match status" value="1"/>
</dbReference>
<feature type="compositionally biased region" description="Polar residues" evidence="13">
    <location>
        <begin position="350"/>
        <end position="361"/>
    </location>
</feature>
<dbReference type="Gene3D" id="1.20.1070.10">
    <property type="entry name" value="Rhodopsin 7-helix transmembrane proteins"/>
    <property type="match status" value="1"/>
</dbReference>
<dbReference type="SMART" id="SM01381">
    <property type="entry name" value="7TM_GPCR_Srsx"/>
    <property type="match status" value="1"/>
</dbReference>
<dbReference type="AlphaFoldDB" id="A0ABD2XCM4"/>
<evidence type="ECO:0000256" key="13">
    <source>
        <dbReference type="SAM" id="MobiDB-lite"/>
    </source>
</evidence>
<keyword evidence="11 12" id="KW-0807">Transducer</keyword>
<feature type="region of interest" description="Disordered" evidence="13">
    <location>
        <begin position="350"/>
        <end position="374"/>
    </location>
</feature>
<protein>
    <recommendedName>
        <fullName evidence="15">G-protein coupled receptors family 1 profile domain-containing protein</fullName>
    </recommendedName>
</protein>
<keyword evidence="9 12" id="KW-0675">Receptor</keyword>
<dbReference type="PROSITE" id="PS50262">
    <property type="entry name" value="G_PROTEIN_RECEP_F1_2"/>
    <property type="match status" value="1"/>
</dbReference>
<feature type="transmembrane region" description="Helical" evidence="14">
    <location>
        <begin position="101"/>
        <end position="123"/>
    </location>
</feature>
<feature type="transmembrane region" description="Helical" evidence="14">
    <location>
        <begin position="306"/>
        <end position="327"/>
    </location>
</feature>
<dbReference type="InterPro" id="IPR000276">
    <property type="entry name" value="GPCR_Rhodpsn"/>
</dbReference>
<evidence type="ECO:0000256" key="7">
    <source>
        <dbReference type="ARBA" id="ARBA00023136"/>
    </source>
</evidence>
<keyword evidence="4 12" id="KW-0812">Transmembrane</keyword>
<evidence type="ECO:0000313" key="16">
    <source>
        <dbReference type="EMBL" id="KAL3403177.1"/>
    </source>
</evidence>
<evidence type="ECO:0000256" key="4">
    <source>
        <dbReference type="ARBA" id="ARBA00022692"/>
    </source>
</evidence>
<keyword evidence="7 14" id="KW-0472">Membrane</keyword>
<accession>A0ABD2XCM4</accession>
<keyword evidence="3" id="KW-1003">Cell membrane</keyword>
<evidence type="ECO:0000256" key="8">
    <source>
        <dbReference type="ARBA" id="ARBA00023157"/>
    </source>
</evidence>
<comment type="similarity">
    <text evidence="2 12">Belongs to the G-protein coupled receptor 1 family.</text>
</comment>
<evidence type="ECO:0000259" key="15">
    <source>
        <dbReference type="PROSITE" id="PS50262"/>
    </source>
</evidence>
<feature type="transmembrane region" description="Helical" evidence="14">
    <location>
        <begin position="144"/>
        <end position="164"/>
    </location>
</feature>
<evidence type="ECO:0000256" key="5">
    <source>
        <dbReference type="ARBA" id="ARBA00022989"/>
    </source>
</evidence>
<evidence type="ECO:0000256" key="14">
    <source>
        <dbReference type="SAM" id="Phobius"/>
    </source>
</evidence>